<evidence type="ECO:0000259" key="13">
    <source>
        <dbReference type="Pfam" id="PF08263"/>
    </source>
</evidence>
<feature type="chain" id="PRO_5015756610" description="Leucine-rich repeat-containing N-terminal plant-type domain-containing protein" evidence="12">
    <location>
        <begin position="21"/>
        <end position="1015"/>
    </location>
</feature>
<feature type="compositionally biased region" description="Basic and acidic residues" evidence="11">
    <location>
        <begin position="970"/>
        <end position="979"/>
    </location>
</feature>
<evidence type="ECO:0000256" key="3">
    <source>
        <dbReference type="ARBA" id="ARBA00022475"/>
    </source>
</evidence>
<keyword evidence="3" id="KW-1003">Cell membrane</keyword>
<dbReference type="Proteomes" id="UP000243499">
    <property type="component" value="Chromosome 4"/>
</dbReference>
<keyword evidence="7" id="KW-0677">Repeat</keyword>
<keyword evidence="6 12" id="KW-0732">Signal</keyword>
<organism evidence="14">
    <name type="scientific">Panicum hallii</name>
    <dbReference type="NCBI Taxonomy" id="206008"/>
    <lineage>
        <taxon>Eukaryota</taxon>
        <taxon>Viridiplantae</taxon>
        <taxon>Streptophyta</taxon>
        <taxon>Embryophyta</taxon>
        <taxon>Tracheophyta</taxon>
        <taxon>Spermatophyta</taxon>
        <taxon>Magnoliopsida</taxon>
        <taxon>Liliopsida</taxon>
        <taxon>Poales</taxon>
        <taxon>Poaceae</taxon>
        <taxon>PACMAD clade</taxon>
        <taxon>Panicoideae</taxon>
        <taxon>Panicodae</taxon>
        <taxon>Paniceae</taxon>
        <taxon>Panicinae</taxon>
        <taxon>Panicum</taxon>
        <taxon>Panicum sect. Panicum</taxon>
    </lineage>
</organism>
<accession>A0A2T8JEG2</accession>
<feature type="domain" description="Leucine-rich repeat-containing N-terminal plant-type" evidence="13">
    <location>
        <begin position="29"/>
        <end position="66"/>
    </location>
</feature>
<comment type="subcellular location">
    <subcellularLocation>
        <location evidence="1">Cell membrane</location>
        <topology evidence="1">Single-pass type I membrane protein</topology>
    </subcellularLocation>
</comment>
<evidence type="ECO:0000256" key="7">
    <source>
        <dbReference type="ARBA" id="ARBA00022737"/>
    </source>
</evidence>
<evidence type="ECO:0000256" key="9">
    <source>
        <dbReference type="ARBA" id="ARBA00023136"/>
    </source>
</evidence>
<evidence type="ECO:0000256" key="10">
    <source>
        <dbReference type="ARBA" id="ARBA00023180"/>
    </source>
</evidence>
<dbReference type="InterPro" id="IPR013210">
    <property type="entry name" value="LRR_N_plant-typ"/>
</dbReference>
<evidence type="ECO:0000256" key="1">
    <source>
        <dbReference type="ARBA" id="ARBA00004251"/>
    </source>
</evidence>
<keyword evidence="4" id="KW-0433">Leucine-rich repeat</keyword>
<dbReference type="SUPFAM" id="SSF52058">
    <property type="entry name" value="L domain-like"/>
    <property type="match status" value="2"/>
</dbReference>
<dbReference type="InterPro" id="IPR001611">
    <property type="entry name" value="Leu-rich_rpt"/>
</dbReference>
<dbReference type="InterPro" id="IPR003591">
    <property type="entry name" value="Leu-rich_rpt_typical-subtyp"/>
</dbReference>
<evidence type="ECO:0000256" key="2">
    <source>
        <dbReference type="ARBA" id="ARBA00009592"/>
    </source>
</evidence>
<dbReference type="SUPFAM" id="SSF52047">
    <property type="entry name" value="RNI-like"/>
    <property type="match status" value="1"/>
</dbReference>
<keyword evidence="10" id="KW-0325">Glycoprotein</keyword>
<dbReference type="Pfam" id="PF00560">
    <property type="entry name" value="LRR_1"/>
    <property type="match status" value="3"/>
</dbReference>
<reference evidence="14" key="1">
    <citation type="submission" date="2018-04" db="EMBL/GenBank/DDBJ databases">
        <title>WGS assembly of Panicum hallii.</title>
        <authorList>
            <person name="Lovell J."/>
            <person name="Jenkins J."/>
            <person name="Lowry D."/>
            <person name="Mamidi S."/>
            <person name="Sreedasyam A."/>
            <person name="Weng X."/>
            <person name="Barry K."/>
            <person name="Bonette J."/>
            <person name="Campitelli B."/>
            <person name="Daum C."/>
            <person name="Gordon S."/>
            <person name="Gould B."/>
            <person name="Lipzen A."/>
            <person name="Macqueen A."/>
            <person name="Palacio-Mejia J."/>
            <person name="Plott C."/>
            <person name="Shakirov E."/>
            <person name="Shu S."/>
            <person name="Yoshinaga Y."/>
            <person name="Zane M."/>
            <person name="Rokhsar D."/>
            <person name="Grimwood J."/>
            <person name="Schmutz J."/>
            <person name="Juenger T."/>
        </authorList>
    </citation>
    <scope>NUCLEOTIDE SEQUENCE [LARGE SCALE GENOMIC DNA]</scope>
    <source>
        <strain evidence="14">FIL2</strain>
    </source>
</reference>
<dbReference type="Gramene" id="PVH48307">
    <property type="protein sequence ID" value="PVH48307"/>
    <property type="gene ID" value="PAHAL_4G304800"/>
</dbReference>
<evidence type="ECO:0000256" key="11">
    <source>
        <dbReference type="SAM" id="MobiDB-lite"/>
    </source>
</evidence>
<dbReference type="GO" id="GO:0005886">
    <property type="term" value="C:plasma membrane"/>
    <property type="evidence" value="ECO:0007669"/>
    <property type="project" value="UniProtKB-SubCell"/>
</dbReference>
<dbReference type="Pfam" id="PF13855">
    <property type="entry name" value="LRR_8"/>
    <property type="match status" value="1"/>
</dbReference>
<dbReference type="InterPro" id="IPR032675">
    <property type="entry name" value="LRR_dom_sf"/>
</dbReference>
<evidence type="ECO:0000256" key="8">
    <source>
        <dbReference type="ARBA" id="ARBA00022989"/>
    </source>
</evidence>
<dbReference type="PANTHER" id="PTHR48061">
    <property type="entry name" value="LEUCINE-RICH REPEAT RECEPTOR PROTEIN KINASE EMS1-LIKE-RELATED"/>
    <property type="match status" value="1"/>
</dbReference>
<evidence type="ECO:0000313" key="14">
    <source>
        <dbReference type="EMBL" id="PVH48307.1"/>
    </source>
</evidence>
<evidence type="ECO:0000256" key="5">
    <source>
        <dbReference type="ARBA" id="ARBA00022692"/>
    </source>
</evidence>
<protein>
    <recommendedName>
        <fullName evidence="13">Leucine-rich repeat-containing N-terminal plant-type domain-containing protein</fullName>
    </recommendedName>
</protein>
<dbReference type="SMART" id="SM00369">
    <property type="entry name" value="LRR_TYP"/>
    <property type="match status" value="8"/>
</dbReference>
<dbReference type="Pfam" id="PF08263">
    <property type="entry name" value="LRRNT_2"/>
    <property type="match status" value="1"/>
</dbReference>
<name>A0A2T8JEG2_9POAL</name>
<feature type="signal peptide" evidence="12">
    <location>
        <begin position="1"/>
        <end position="20"/>
    </location>
</feature>
<gene>
    <name evidence="14" type="ORF">PAHAL_4G304800</name>
</gene>
<proteinExistence type="inferred from homology"/>
<feature type="region of interest" description="Disordered" evidence="11">
    <location>
        <begin position="956"/>
        <end position="983"/>
    </location>
</feature>
<keyword evidence="8" id="KW-1133">Transmembrane helix</keyword>
<keyword evidence="5" id="KW-0812">Transmembrane</keyword>
<dbReference type="AlphaFoldDB" id="A0A2T8JEG2"/>
<evidence type="ECO:0000256" key="12">
    <source>
        <dbReference type="SAM" id="SignalP"/>
    </source>
</evidence>
<dbReference type="InterPro" id="IPR046956">
    <property type="entry name" value="RLP23-like"/>
</dbReference>
<dbReference type="PANTHER" id="PTHR48061:SF14">
    <property type="entry name" value="LEUCINE-RICH REPEAT-CONTAINING N-TERMINAL PLANT-TYPE DOMAIN-CONTAINING PROTEIN"/>
    <property type="match status" value="1"/>
</dbReference>
<evidence type="ECO:0000256" key="4">
    <source>
        <dbReference type="ARBA" id="ARBA00022614"/>
    </source>
</evidence>
<dbReference type="FunFam" id="3.80.10.10:FF:000095">
    <property type="entry name" value="LRR receptor-like serine/threonine-protein kinase GSO1"/>
    <property type="match status" value="1"/>
</dbReference>
<dbReference type="EMBL" id="CM008049">
    <property type="protein sequence ID" value="PVH48307.1"/>
    <property type="molecule type" value="Genomic_DNA"/>
</dbReference>
<dbReference type="Gene3D" id="3.80.10.10">
    <property type="entry name" value="Ribonuclease Inhibitor"/>
    <property type="match status" value="5"/>
</dbReference>
<keyword evidence="9" id="KW-0472">Membrane</keyword>
<sequence>MPFLAAILFSSILLAASGRGACLLRCQQEETDALLRLKASFRFYYYERLPSWKSLTNCCAWEGVTCGDDGSISSSGYAAVVTALNLSSLYISGNLSSSHLFKLTSLRFLSLAYNSFDASPWPALGFQQLPHLQYLDLSFSGLSGDLPVDDGQLSNLATLNFSGLHIKRLPLQSLIANLGSLQELTLHHANISVVSPADSPHASSPTNIAPLSSGLKSLSIKDCTITGGHLGSVLTDPRFLPMLANLVTLDLSGFDLRNFSLHALIGSLSNLENLHLENVNISATTCPSPRPPSTNTTSGLKDLLMMDCTITGGDFNTVLAKLPFLSTLNLDGTKFSGPPPVLERFAELSSLAILSLASCGLTGTFPSLIFHMKSLISLDLSWNENLSGELPEFVQGSALQILDLSRTKFSGEILESIGNLRNLTWLGLSDCQFHGPVPTFTQWPMLSSIYLSGNNLTSSLPSDGYLALHNLTAVDLSNNSISGVIPASLFSLPSLEFLSLSQNNLTGNFLLHPNISSNLRLFIDLSNNRLQGPVPKLLSELVGMYWLDLSSNNFTGNVDLSFIKNYKELDYLSLSYNMLSVVEEGGNQSYAEYPIIWSLSLASCNLTYVPEFLMHQRSTGLDLSNNNIGGHIPDWIWGTGEFSPYSIDLSHNLFTSVATNLSHSSVIDLDLHSNKIEGVIPLPPSGTSRLDYSNNHFSSSIIPEFWSHVGSAISLSLAHNSLSGEISNLICNATDIGVLDLSFNNLSGLIPLCLLKHNKTLEILNLRGNNFNGSLPHDISEECALQVIDLNGNKLEGKVPVSMINCAKLKVIDLGNNLIMDMFPEWLGVLPLLKVLVLRANQFHGTIDHYGLHPFFFSELQVLDLSLNSFNGSIPIGFLKQLKAMMVVSSQVSSTYVEVVASVAASPDYQPNYGESNYRESVTVTLKGQETTLIKILSVTTGNGYFAECQKHSAKTQKHSAKPLPSVALGKEHTEKELSAKGTLPSAFHRALGKAFAERKVPHSAKCKRRDGAGT</sequence>
<comment type="similarity">
    <text evidence="2">Belongs to the RLP family.</text>
</comment>
<evidence type="ECO:0000256" key="6">
    <source>
        <dbReference type="ARBA" id="ARBA00022729"/>
    </source>
</evidence>